<dbReference type="PANTHER" id="PTHR11640">
    <property type="entry name" value="NEPHRIN"/>
    <property type="match status" value="1"/>
</dbReference>
<keyword evidence="10" id="KW-1185">Reference proteome</keyword>
<protein>
    <submittedName>
        <fullName evidence="11">Protein sidekick</fullName>
    </submittedName>
</protein>
<proteinExistence type="predicted"/>
<dbReference type="Proteomes" id="UP000050794">
    <property type="component" value="Unassembled WGS sequence"/>
</dbReference>
<dbReference type="Gene3D" id="2.60.40.10">
    <property type="entry name" value="Immunoglobulins"/>
    <property type="match status" value="3"/>
</dbReference>
<gene>
    <name evidence="9" type="ORF">TCNE_LOCUS1496</name>
</gene>
<feature type="domain" description="Ig-like" evidence="8">
    <location>
        <begin position="357"/>
        <end position="441"/>
    </location>
</feature>
<dbReference type="SUPFAM" id="SSF48726">
    <property type="entry name" value="Immunoglobulin"/>
    <property type="match status" value="3"/>
</dbReference>
<reference evidence="11" key="1">
    <citation type="submission" date="2016-06" db="UniProtKB">
        <authorList>
            <consortium name="WormBaseParasite"/>
        </authorList>
    </citation>
    <scope>IDENTIFICATION</scope>
</reference>
<dbReference type="InterPro" id="IPR051275">
    <property type="entry name" value="Cell_adhesion_signaling"/>
</dbReference>
<dbReference type="CDD" id="cd00096">
    <property type="entry name" value="Ig"/>
    <property type="match status" value="2"/>
</dbReference>
<dbReference type="GO" id="GO:0005911">
    <property type="term" value="C:cell-cell junction"/>
    <property type="evidence" value="ECO:0007669"/>
    <property type="project" value="TreeGrafter"/>
</dbReference>
<dbReference type="GO" id="GO:0098609">
    <property type="term" value="P:cell-cell adhesion"/>
    <property type="evidence" value="ECO:0007669"/>
    <property type="project" value="TreeGrafter"/>
</dbReference>
<feature type="signal peptide" evidence="7">
    <location>
        <begin position="1"/>
        <end position="20"/>
    </location>
</feature>
<dbReference type="Pfam" id="PF13927">
    <property type="entry name" value="Ig_3"/>
    <property type="match status" value="2"/>
</dbReference>
<keyword evidence="5" id="KW-0325">Glycoprotein</keyword>
<evidence type="ECO:0000259" key="8">
    <source>
        <dbReference type="PROSITE" id="PS50835"/>
    </source>
</evidence>
<keyword evidence="2" id="KW-0677">Repeat</keyword>
<dbReference type="AlphaFoldDB" id="A0A183TZ26"/>
<evidence type="ECO:0000256" key="7">
    <source>
        <dbReference type="SAM" id="SignalP"/>
    </source>
</evidence>
<name>A0A183TZ26_TOXCA</name>
<dbReference type="Pfam" id="PF07679">
    <property type="entry name" value="I-set"/>
    <property type="match status" value="1"/>
</dbReference>
<sequence length="492" mass="53963">MSICWVCVFVWQLLTQLVDCRNVLPGKPPVLSTWDAEKLYLPEGDPLTLRCPAASDGDLSFHWFKDGKPLNEDGTVLHIAHLMPAHSASYRCSAENNFGIVISSPLSIDVLYIYGFNSEGVEKVVKVIAGSAFVLRPPPLNASSHLSLSWTWFFENNEKVVYTLDNSREAPQNDSAKSIYCDSVYKQVAILKSDVELGHGVSVEWKLDRIPLHDDAYVEITHNGRRLSIVSPHLIVQSDNAQVTCVANDESTQQADSVDATLHIIRPPIIDRSRFPREMSKRLGESLKLQCSAVGVPEPSFQWYLSGKPLDVNISTLSITSLDDKDFGVYQCETYNEAGNERSAVDPSAGRSLALAPSIIERPRNASANFGDEVTMLCRAQGDPSPSVTWRHNGSQIFASAKYAVDDRSLSIFSVNQSDSGEYLCVASNENGSDHASAFLSVIGSDLIEYGPTNQSILIGSNILMPCKVSDKYGATGGLLASWKWNVGLPFI</sequence>
<dbReference type="PANTHER" id="PTHR11640:SF164">
    <property type="entry name" value="MAM DOMAIN-CONTAINING GLYCOSYLPHOSPHATIDYLINOSITOL ANCHOR PROTEIN 1"/>
    <property type="match status" value="1"/>
</dbReference>
<dbReference type="PROSITE" id="PS50835">
    <property type="entry name" value="IG_LIKE"/>
    <property type="match status" value="4"/>
</dbReference>
<dbReference type="InterPro" id="IPR013783">
    <property type="entry name" value="Ig-like_fold"/>
</dbReference>
<evidence type="ECO:0000313" key="10">
    <source>
        <dbReference type="Proteomes" id="UP000050794"/>
    </source>
</evidence>
<dbReference type="FunFam" id="2.60.40.10:FF:000004">
    <property type="entry name" value="DCC isoform 1"/>
    <property type="match status" value="1"/>
</dbReference>
<evidence type="ECO:0000256" key="6">
    <source>
        <dbReference type="ARBA" id="ARBA00023319"/>
    </source>
</evidence>
<accession>A0A183TZ26</accession>
<evidence type="ECO:0000256" key="4">
    <source>
        <dbReference type="ARBA" id="ARBA00023157"/>
    </source>
</evidence>
<dbReference type="SMART" id="SM00408">
    <property type="entry name" value="IGc2"/>
    <property type="match status" value="3"/>
</dbReference>
<dbReference type="EMBL" id="UYWY01001148">
    <property type="protein sequence ID" value="VDM26269.1"/>
    <property type="molecule type" value="Genomic_DNA"/>
</dbReference>
<feature type="domain" description="Ig-like" evidence="8">
    <location>
        <begin position="158"/>
        <end position="261"/>
    </location>
</feature>
<dbReference type="WBParaSite" id="TCNE_0000149501-mRNA-1">
    <property type="protein sequence ID" value="TCNE_0000149501-mRNA-1"/>
    <property type="gene ID" value="TCNE_0000149501"/>
</dbReference>
<dbReference type="InterPro" id="IPR003599">
    <property type="entry name" value="Ig_sub"/>
</dbReference>
<dbReference type="InterPro" id="IPR013098">
    <property type="entry name" value="Ig_I-set"/>
</dbReference>
<feature type="domain" description="Ig-like" evidence="8">
    <location>
        <begin position="267"/>
        <end position="348"/>
    </location>
</feature>
<evidence type="ECO:0000256" key="5">
    <source>
        <dbReference type="ARBA" id="ARBA00023180"/>
    </source>
</evidence>
<keyword evidence="4" id="KW-1015">Disulfide bond</keyword>
<keyword evidence="3" id="KW-0472">Membrane</keyword>
<dbReference type="InterPro" id="IPR003598">
    <property type="entry name" value="Ig_sub2"/>
</dbReference>
<feature type="domain" description="Ig-like" evidence="8">
    <location>
        <begin position="28"/>
        <end position="107"/>
    </location>
</feature>
<keyword evidence="6" id="KW-0393">Immunoglobulin domain</keyword>
<reference evidence="9 10" key="2">
    <citation type="submission" date="2018-11" db="EMBL/GenBank/DDBJ databases">
        <authorList>
            <consortium name="Pathogen Informatics"/>
        </authorList>
    </citation>
    <scope>NUCLEOTIDE SEQUENCE [LARGE SCALE GENOMIC DNA]</scope>
</reference>
<dbReference type="InterPro" id="IPR036179">
    <property type="entry name" value="Ig-like_dom_sf"/>
</dbReference>
<evidence type="ECO:0000256" key="1">
    <source>
        <dbReference type="ARBA" id="ARBA00004479"/>
    </source>
</evidence>
<dbReference type="InterPro" id="IPR007110">
    <property type="entry name" value="Ig-like_dom"/>
</dbReference>
<organism evidence="10 11">
    <name type="scientific">Toxocara canis</name>
    <name type="common">Canine roundworm</name>
    <dbReference type="NCBI Taxonomy" id="6265"/>
    <lineage>
        <taxon>Eukaryota</taxon>
        <taxon>Metazoa</taxon>
        <taxon>Ecdysozoa</taxon>
        <taxon>Nematoda</taxon>
        <taxon>Chromadorea</taxon>
        <taxon>Rhabditida</taxon>
        <taxon>Spirurina</taxon>
        <taxon>Ascaridomorpha</taxon>
        <taxon>Ascaridoidea</taxon>
        <taxon>Toxocaridae</taxon>
        <taxon>Toxocara</taxon>
    </lineage>
</organism>
<evidence type="ECO:0000313" key="9">
    <source>
        <dbReference type="EMBL" id="VDM26269.1"/>
    </source>
</evidence>
<dbReference type="GO" id="GO:0005886">
    <property type="term" value="C:plasma membrane"/>
    <property type="evidence" value="ECO:0007669"/>
    <property type="project" value="TreeGrafter"/>
</dbReference>
<evidence type="ECO:0000313" key="11">
    <source>
        <dbReference type="WBParaSite" id="TCNE_0000149501-mRNA-1"/>
    </source>
</evidence>
<evidence type="ECO:0000256" key="3">
    <source>
        <dbReference type="ARBA" id="ARBA00023136"/>
    </source>
</evidence>
<dbReference type="SMART" id="SM00409">
    <property type="entry name" value="IG"/>
    <property type="match status" value="3"/>
</dbReference>
<keyword evidence="7" id="KW-0732">Signal</keyword>
<evidence type="ECO:0000256" key="2">
    <source>
        <dbReference type="ARBA" id="ARBA00022737"/>
    </source>
</evidence>
<comment type="subcellular location">
    <subcellularLocation>
        <location evidence="1">Membrane</location>
        <topology evidence="1">Single-pass type I membrane protein</topology>
    </subcellularLocation>
</comment>
<feature type="chain" id="PRO_5044552912" evidence="7">
    <location>
        <begin position="21"/>
        <end position="492"/>
    </location>
</feature>
<dbReference type="GO" id="GO:0050839">
    <property type="term" value="F:cell adhesion molecule binding"/>
    <property type="evidence" value="ECO:0007669"/>
    <property type="project" value="TreeGrafter"/>
</dbReference>